<dbReference type="Gene3D" id="6.10.250.690">
    <property type="match status" value="1"/>
</dbReference>
<dbReference type="PANTHER" id="PTHR48111:SF50">
    <property type="entry name" value="KDP OPERON TRANSCRIPTIONAL REGULATORY PROTEIN KDPE"/>
    <property type="match status" value="1"/>
</dbReference>
<dbReference type="GO" id="GO:0006355">
    <property type="term" value="P:regulation of DNA-templated transcription"/>
    <property type="evidence" value="ECO:0007669"/>
    <property type="project" value="InterPro"/>
</dbReference>
<dbReference type="Proteomes" id="UP001219901">
    <property type="component" value="Chromosome"/>
</dbReference>
<dbReference type="PROSITE" id="PS51755">
    <property type="entry name" value="OMPR_PHOB"/>
    <property type="match status" value="1"/>
</dbReference>
<feature type="DNA-binding region" description="OmpR/PhoB-type" evidence="3">
    <location>
        <begin position="130"/>
        <end position="229"/>
    </location>
</feature>
<dbReference type="PROSITE" id="PS50110">
    <property type="entry name" value="RESPONSE_REGULATORY"/>
    <property type="match status" value="1"/>
</dbReference>
<sequence length="232" mass="25812">MKVLVVDDDPDIVEAVSICFALRWPDAEVVDAPDGTTALTTYDAEDPDVIILDLGLPDMNGLEVCKSIREVDQQLPILILTARGGEFNKVEGFNAGADDYITKPFSHLELLARIKAVVRRATAPTPGGEGEPFEEGEFKFDFAAHRVYAGGTHVQLTKTEYGLLFHLTKNFPNVVQHKTLLAKVWGREYVDETDYLKVHVQRIRRKFAEAQSDLDPIATERGIGYRLSPEGN</sequence>
<dbReference type="InterPro" id="IPR011006">
    <property type="entry name" value="CheY-like_superfamily"/>
</dbReference>
<evidence type="ECO:0000256" key="1">
    <source>
        <dbReference type="ARBA" id="ARBA00023125"/>
    </source>
</evidence>
<organism evidence="7 8">
    <name type="scientific">Candidatus Lucifugimonas marina</name>
    <dbReference type="NCBI Taxonomy" id="3038979"/>
    <lineage>
        <taxon>Bacteria</taxon>
        <taxon>Bacillati</taxon>
        <taxon>Chloroflexota</taxon>
        <taxon>Dehalococcoidia</taxon>
        <taxon>SAR202 cluster</taxon>
        <taxon>Candidatus Lucifugimonadales</taxon>
        <taxon>Candidatus Lucifugimonadaceae</taxon>
        <taxon>Candidatus Lucifugimonas</taxon>
    </lineage>
</organism>
<dbReference type="Pfam" id="PF00072">
    <property type="entry name" value="Response_reg"/>
    <property type="match status" value="1"/>
</dbReference>
<evidence type="ECO:0000256" key="3">
    <source>
        <dbReference type="PROSITE-ProRule" id="PRU01091"/>
    </source>
</evidence>
<name>A0AAJ6CSD8_9CHLR</name>
<evidence type="ECO:0000313" key="8">
    <source>
        <dbReference type="Proteomes" id="UP001219901"/>
    </source>
</evidence>
<dbReference type="Gene3D" id="1.10.10.10">
    <property type="entry name" value="Winged helix-like DNA-binding domain superfamily/Winged helix DNA-binding domain"/>
    <property type="match status" value="1"/>
</dbReference>
<dbReference type="PANTHER" id="PTHR48111">
    <property type="entry name" value="REGULATOR OF RPOS"/>
    <property type="match status" value="1"/>
</dbReference>
<dbReference type="GO" id="GO:0000976">
    <property type="term" value="F:transcription cis-regulatory region binding"/>
    <property type="evidence" value="ECO:0007669"/>
    <property type="project" value="TreeGrafter"/>
</dbReference>
<protein>
    <submittedName>
        <fullName evidence="7">Response regulator</fullName>
    </submittedName>
</protein>
<feature type="domain" description="OmpR/PhoB-type" evidence="5">
    <location>
        <begin position="130"/>
        <end position="229"/>
    </location>
</feature>
<dbReference type="SUPFAM" id="SSF52172">
    <property type="entry name" value="CheY-like"/>
    <property type="match status" value="1"/>
</dbReference>
<dbReference type="Proteomes" id="UP001321249">
    <property type="component" value="Unassembled WGS sequence"/>
</dbReference>
<evidence type="ECO:0000313" key="9">
    <source>
        <dbReference type="Proteomes" id="UP001321249"/>
    </source>
</evidence>
<feature type="modified residue" description="4-aspartylphosphate" evidence="2">
    <location>
        <position position="53"/>
    </location>
</feature>
<feature type="domain" description="Response regulatory" evidence="4">
    <location>
        <begin position="2"/>
        <end position="118"/>
    </location>
</feature>
<dbReference type="InterPro" id="IPR016032">
    <property type="entry name" value="Sig_transdc_resp-reg_C-effctor"/>
</dbReference>
<dbReference type="Pfam" id="PF00486">
    <property type="entry name" value="Trans_reg_C"/>
    <property type="match status" value="1"/>
</dbReference>
<reference evidence="7" key="2">
    <citation type="journal article" date="2023" name="Nat. Commun.">
        <title>Cultivation of marine bacteria of the SAR202 clade.</title>
        <authorList>
            <person name="Lim Y."/>
            <person name="Seo J.H."/>
            <person name="Giovannoni S.J."/>
            <person name="Kang I."/>
            <person name="Cho J.C."/>
        </authorList>
    </citation>
    <scope>NUCLEOTIDE SEQUENCE</scope>
    <source>
        <strain evidence="7">JH1073</strain>
    </source>
</reference>
<evidence type="ECO:0000256" key="2">
    <source>
        <dbReference type="PROSITE-ProRule" id="PRU00169"/>
    </source>
</evidence>
<dbReference type="GO" id="GO:0032993">
    <property type="term" value="C:protein-DNA complex"/>
    <property type="evidence" value="ECO:0007669"/>
    <property type="project" value="TreeGrafter"/>
</dbReference>
<dbReference type="CDD" id="cd00383">
    <property type="entry name" value="trans_reg_C"/>
    <property type="match status" value="1"/>
</dbReference>
<dbReference type="InterPro" id="IPR001789">
    <property type="entry name" value="Sig_transdc_resp-reg_receiver"/>
</dbReference>
<dbReference type="GO" id="GO:0005829">
    <property type="term" value="C:cytosol"/>
    <property type="evidence" value="ECO:0007669"/>
    <property type="project" value="TreeGrafter"/>
</dbReference>
<dbReference type="EMBL" id="WMBE01000002">
    <property type="protein sequence ID" value="MDG0866758.1"/>
    <property type="molecule type" value="Genomic_DNA"/>
</dbReference>
<dbReference type="RefSeq" id="WP_342824461.1">
    <property type="nucleotide sequence ID" value="NZ_CP046146.1"/>
</dbReference>
<dbReference type="InterPro" id="IPR039420">
    <property type="entry name" value="WalR-like"/>
</dbReference>
<dbReference type="SUPFAM" id="SSF46894">
    <property type="entry name" value="C-terminal effector domain of the bipartite response regulators"/>
    <property type="match status" value="1"/>
</dbReference>
<gene>
    <name evidence="6" type="ORF">GKO46_06680</name>
    <name evidence="7" type="ORF">GKO48_00685</name>
</gene>
<reference evidence="8 9" key="1">
    <citation type="submission" date="2019-11" db="EMBL/GenBank/DDBJ databases">
        <authorList>
            <person name="Cho J.-C."/>
        </authorList>
    </citation>
    <scope>NUCLEOTIDE SEQUENCE [LARGE SCALE GENOMIC DNA]</scope>
    <source>
        <strain evidence="7 8">JH1073</strain>
        <strain evidence="6 9">JH702</strain>
    </source>
</reference>
<keyword evidence="1 3" id="KW-0238">DNA-binding</keyword>
<dbReference type="GO" id="GO:0000156">
    <property type="term" value="F:phosphorelay response regulator activity"/>
    <property type="evidence" value="ECO:0007669"/>
    <property type="project" value="TreeGrafter"/>
</dbReference>
<evidence type="ECO:0000259" key="5">
    <source>
        <dbReference type="PROSITE" id="PS51755"/>
    </source>
</evidence>
<dbReference type="EMBL" id="CP046147">
    <property type="protein sequence ID" value="WFG38182.1"/>
    <property type="molecule type" value="Genomic_DNA"/>
</dbReference>
<evidence type="ECO:0000259" key="4">
    <source>
        <dbReference type="PROSITE" id="PS50110"/>
    </source>
</evidence>
<dbReference type="InterPro" id="IPR036388">
    <property type="entry name" value="WH-like_DNA-bd_sf"/>
</dbReference>
<dbReference type="SMART" id="SM00448">
    <property type="entry name" value="REC"/>
    <property type="match status" value="1"/>
</dbReference>
<dbReference type="SMART" id="SM00862">
    <property type="entry name" value="Trans_reg_C"/>
    <property type="match status" value="1"/>
</dbReference>
<evidence type="ECO:0000313" key="7">
    <source>
        <dbReference type="EMBL" id="WFG38182.1"/>
    </source>
</evidence>
<dbReference type="AlphaFoldDB" id="A0AAJ6CSD8"/>
<reference evidence="8" key="3">
    <citation type="submission" date="2023-06" db="EMBL/GenBank/DDBJ databases">
        <title>Pangenomics reveal diversification of enzyme families and niche specialization in globally abundant SAR202 bacteria.</title>
        <authorList>
            <person name="Saw J.H.W."/>
        </authorList>
    </citation>
    <scope>NUCLEOTIDE SEQUENCE [LARGE SCALE GENOMIC DNA]</scope>
    <source>
        <strain evidence="8">JH1073</strain>
    </source>
</reference>
<keyword evidence="8" id="KW-1185">Reference proteome</keyword>
<evidence type="ECO:0000313" key="6">
    <source>
        <dbReference type="EMBL" id="MDG0866758.1"/>
    </source>
</evidence>
<proteinExistence type="predicted"/>
<dbReference type="InterPro" id="IPR001867">
    <property type="entry name" value="OmpR/PhoB-type_DNA-bd"/>
</dbReference>
<keyword evidence="2" id="KW-0597">Phosphoprotein</keyword>
<dbReference type="Gene3D" id="3.40.50.2300">
    <property type="match status" value="1"/>
</dbReference>
<accession>A0AAJ6CSD8</accession>